<reference evidence="1 2" key="1">
    <citation type="submission" date="2020-09" db="EMBL/GenBank/DDBJ databases">
        <authorList>
            <person name="Yoon J.-W."/>
        </authorList>
    </citation>
    <scope>NUCLEOTIDE SEQUENCE [LARGE SCALE GENOMIC DNA]</scope>
    <source>
        <strain evidence="1 2">KMU-140</strain>
    </source>
</reference>
<evidence type="ECO:0000313" key="2">
    <source>
        <dbReference type="Proteomes" id="UP000635384"/>
    </source>
</evidence>
<accession>A0ABR8KQ90</accession>
<evidence type="ECO:0000313" key="1">
    <source>
        <dbReference type="EMBL" id="MBD2841475.1"/>
    </source>
</evidence>
<proteinExistence type="predicted"/>
<dbReference type="RefSeq" id="WP_190787017.1">
    <property type="nucleotide sequence ID" value="NZ_JACXLC010000001.1"/>
</dbReference>
<keyword evidence="2" id="KW-1185">Reference proteome</keyword>
<gene>
    <name evidence="1" type="ORF">IB285_04285</name>
</gene>
<name>A0ABR8KQ90_9SPHN</name>
<protein>
    <submittedName>
        <fullName evidence="1">Uncharacterized protein</fullName>
    </submittedName>
</protein>
<sequence>MRQQQPRIEAPPHRDDLAVVEHLLLHPVHRARGERFFRMFARDEQRRVPGPRKVRASAPHAVGCLMRNPRRLRRAAHLAAIGKAAEESRLPRPRELHV</sequence>
<dbReference type="Proteomes" id="UP000635384">
    <property type="component" value="Unassembled WGS sequence"/>
</dbReference>
<organism evidence="1 2">
    <name type="scientific">Erythrobacter rubeus</name>
    <dbReference type="NCBI Taxonomy" id="2760803"/>
    <lineage>
        <taxon>Bacteria</taxon>
        <taxon>Pseudomonadati</taxon>
        <taxon>Pseudomonadota</taxon>
        <taxon>Alphaproteobacteria</taxon>
        <taxon>Sphingomonadales</taxon>
        <taxon>Erythrobacteraceae</taxon>
        <taxon>Erythrobacter/Porphyrobacter group</taxon>
        <taxon>Erythrobacter</taxon>
    </lineage>
</organism>
<comment type="caution">
    <text evidence="1">The sequence shown here is derived from an EMBL/GenBank/DDBJ whole genome shotgun (WGS) entry which is preliminary data.</text>
</comment>
<dbReference type="EMBL" id="JACXLC010000001">
    <property type="protein sequence ID" value="MBD2841475.1"/>
    <property type="molecule type" value="Genomic_DNA"/>
</dbReference>